<dbReference type="SUPFAM" id="SSF51735">
    <property type="entry name" value="NAD(P)-binding Rossmann-fold domains"/>
    <property type="match status" value="1"/>
</dbReference>
<dbReference type="Gene3D" id="3.90.25.10">
    <property type="entry name" value="UDP-galactose 4-epimerase, domain 1"/>
    <property type="match status" value="1"/>
</dbReference>
<dbReference type="CDD" id="cd05259">
    <property type="entry name" value="PCBER_SDR_a"/>
    <property type="match status" value="1"/>
</dbReference>
<feature type="domain" description="NmrA-like" evidence="3">
    <location>
        <begin position="51"/>
        <end position="263"/>
    </location>
</feature>
<organism evidence="4 5">
    <name type="scientific">Alcaligenes xylosoxydans xylosoxydans</name>
    <name type="common">Achromobacter xylosoxidans</name>
    <dbReference type="NCBI Taxonomy" id="85698"/>
    <lineage>
        <taxon>Bacteria</taxon>
        <taxon>Pseudomonadati</taxon>
        <taxon>Pseudomonadota</taxon>
        <taxon>Betaproteobacteria</taxon>
        <taxon>Burkholderiales</taxon>
        <taxon>Alcaligenaceae</taxon>
        <taxon>Achromobacter</taxon>
    </lineage>
</organism>
<dbReference type="OrthoDB" id="5540862at2"/>
<gene>
    <name evidence="4" type="ORF">BIZ92_32125</name>
</gene>
<dbReference type="Proteomes" id="UP000187251">
    <property type="component" value="Unassembled WGS sequence"/>
</dbReference>
<accession>A0A1R1JMY2</accession>
<dbReference type="PANTHER" id="PTHR47706:SF6">
    <property type="entry name" value="NMRA-LIKE FAMILY PROTEIN (AFU_ORTHOLOGUE AFUA_6G00280)"/>
    <property type="match status" value="1"/>
</dbReference>
<evidence type="ECO:0000313" key="5">
    <source>
        <dbReference type="Proteomes" id="UP000187251"/>
    </source>
</evidence>
<dbReference type="GO" id="GO:0016491">
    <property type="term" value="F:oxidoreductase activity"/>
    <property type="evidence" value="ECO:0007669"/>
    <property type="project" value="UniProtKB-KW"/>
</dbReference>
<evidence type="ECO:0000256" key="1">
    <source>
        <dbReference type="ARBA" id="ARBA00022857"/>
    </source>
</evidence>
<dbReference type="InterPro" id="IPR045312">
    <property type="entry name" value="PCBER-like"/>
</dbReference>
<dbReference type="AlphaFoldDB" id="A0A1R1JMY2"/>
<keyword evidence="1" id="KW-0521">NADP</keyword>
<evidence type="ECO:0000259" key="3">
    <source>
        <dbReference type="Pfam" id="PF05368"/>
    </source>
</evidence>
<dbReference type="Pfam" id="PF05368">
    <property type="entry name" value="NmrA"/>
    <property type="match status" value="1"/>
</dbReference>
<keyword evidence="2" id="KW-0560">Oxidoreductase</keyword>
<sequence length="316" mass="33865">MEFPMSNPDATLVLGAGQLGLAMLCGLAPHAAAGDLAVLLRPSSLRTDDPRKQRDLATLRARGVEIVSGDLLAQPTAELAGLFGRYGTVVSCTGFVGGPGVQRKIARAALDGGVRRFVPWQFGVDYDLIGRGSPQDLFDEQLDVRDMLRAQSATEWLVVSTGMFTSFLFEPAFGVVDLAARRVNALGGWDTQVTVTTADDIGALTAAILRAEPRLANQVVYVAGDTVSYGQLADTVERVLGITVRRQAWTVPALMQELAAAPDDAMRKYRAVFAQGRGVAWDPARTFNAVRGIVTQGLEAWVRENLAAKIRLSIAP</sequence>
<reference evidence="4 5" key="1">
    <citation type="submission" date="2016-09" db="EMBL/GenBank/DDBJ databases">
        <title>Phylogenomics of Achromobacter.</title>
        <authorList>
            <person name="Jeukens J."/>
            <person name="Freschi L."/>
            <person name="Vincent A.T."/>
            <person name="Emond-Rheault J.-G."/>
            <person name="Kukavica-Ibrulj I."/>
            <person name="Charette S.J."/>
            <person name="Levesque R.C."/>
        </authorList>
    </citation>
    <scope>NUCLEOTIDE SEQUENCE [LARGE SCALE GENOMIC DNA]</scope>
    <source>
        <strain evidence="4 5">AUS488</strain>
    </source>
</reference>
<dbReference type="PANTHER" id="PTHR47706">
    <property type="entry name" value="NMRA-LIKE FAMILY PROTEIN"/>
    <property type="match status" value="1"/>
</dbReference>
<dbReference type="InterPro" id="IPR051609">
    <property type="entry name" value="NmrA/Isoflavone_reductase-like"/>
</dbReference>
<evidence type="ECO:0000256" key="2">
    <source>
        <dbReference type="ARBA" id="ARBA00023002"/>
    </source>
</evidence>
<comment type="caution">
    <text evidence="4">The sequence shown here is derived from an EMBL/GenBank/DDBJ whole genome shotgun (WGS) entry which is preliminary data.</text>
</comment>
<protein>
    <submittedName>
        <fullName evidence="4">2'-hydroxyisoflavone reductase</fullName>
    </submittedName>
</protein>
<name>A0A1R1JMY2_ALCXX</name>
<dbReference type="EMBL" id="MJMN01000038">
    <property type="protein sequence ID" value="OMG79997.1"/>
    <property type="molecule type" value="Genomic_DNA"/>
</dbReference>
<dbReference type="Gene3D" id="3.40.50.720">
    <property type="entry name" value="NAD(P)-binding Rossmann-like Domain"/>
    <property type="match status" value="1"/>
</dbReference>
<evidence type="ECO:0000313" key="4">
    <source>
        <dbReference type="EMBL" id="OMG79997.1"/>
    </source>
</evidence>
<dbReference type="InterPro" id="IPR036291">
    <property type="entry name" value="NAD(P)-bd_dom_sf"/>
</dbReference>
<dbReference type="InterPro" id="IPR008030">
    <property type="entry name" value="NmrA-like"/>
</dbReference>
<proteinExistence type="predicted"/>